<feature type="transmembrane region" description="Helical" evidence="12">
    <location>
        <begin position="198"/>
        <end position="225"/>
    </location>
</feature>
<dbReference type="SUPFAM" id="SSF158472">
    <property type="entry name" value="HAMP domain-like"/>
    <property type="match status" value="1"/>
</dbReference>
<dbReference type="SMART" id="SM00387">
    <property type="entry name" value="HATPase_c"/>
    <property type="match status" value="1"/>
</dbReference>
<evidence type="ECO:0000256" key="6">
    <source>
        <dbReference type="ARBA" id="ARBA00022679"/>
    </source>
</evidence>
<dbReference type="FunFam" id="3.30.565.10:FF:000006">
    <property type="entry name" value="Sensor histidine kinase WalK"/>
    <property type="match status" value="1"/>
</dbReference>
<dbReference type="Pfam" id="PF02518">
    <property type="entry name" value="HATPase_c"/>
    <property type="match status" value="1"/>
</dbReference>
<dbReference type="InterPro" id="IPR036097">
    <property type="entry name" value="HisK_dim/P_sf"/>
</dbReference>
<dbReference type="Gene3D" id="6.10.340.10">
    <property type="match status" value="1"/>
</dbReference>
<dbReference type="PANTHER" id="PTHR45528:SF12">
    <property type="entry name" value="SENSOR HISTIDINE KINASE ARSS"/>
    <property type="match status" value="1"/>
</dbReference>
<evidence type="ECO:0000256" key="11">
    <source>
        <dbReference type="ARBA" id="ARBA00023136"/>
    </source>
</evidence>
<keyword evidence="8 15" id="KW-0418">Kinase</keyword>
<evidence type="ECO:0000259" key="13">
    <source>
        <dbReference type="PROSITE" id="PS50109"/>
    </source>
</evidence>
<evidence type="ECO:0000256" key="12">
    <source>
        <dbReference type="SAM" id="Phobius"/>
    </source>
</evidence>
<dbReference type="Pfam" id="PF00512">
    <property type="entry name" value="HisKA"/>
    <property type="match status" value="1"/>
</dbReference>
<dbReference type="InterPro" id="IPR003661">
    <property type="entry name" value="HisK_dim/P_dom"/>
</dbReference>
<dbReference type="SMART" id="SM00388">
    <property type="entry name" value="HisKA"/>
    <property type="match status" value="1"/>
</dbReference>
<dbReference type="InterPro" id="IPR003594">
    <property type="entry name" value="HATPase_dom"/>
</dbReference>
<organism evidence="15 16">
    <name type="scientific">Carnobacterium maltaromaticum</name>
    <name type="common">Carnobacterium piscicola</name>
    <dbReference type="NCBI Taxonomy" id="2751"/>
    <lineage>
        <taxon>Bacteria</taxon>
        <taxon>Bacillati</taxon>
        <taxon>Bacillota</taxon>
        <taxon>Bacilli</taxon>
        <taxon>Lactobacillales</taxon>
        <taxon>Carnobacteriaceae</taxon>
        <taxon>Carnobacterium</taxon>
    </lineage>
</organism>
<dbReference type="SUPFAM" id="SSF47384">
    <property type="entry name" value="Homodimeric domain of signal transducing histidine kinase"/>
    <property type="match status" value="1"/>
</dbReference>
<dbReference type="CDD" id="cd00082">
    <property type="entry name" value="HisKA"/>
    <property type="match status" value="1"/>
</dbReference>
<evidence type="ECO:0000256" key="10">
    <source>
        <dbReference type="ARBA" id="ARBA00023012"/>
    </source>
</evidence>
<evidence type="ECO:0000256" key="1">
    <source>
        <dbReference type="ARBA" id="ARBA00000085"/>
    </source>
</evidence>
<accession>A0AAW9JXS8</accession>
<dbReference type="FunFam" id="1.10.287.130:FF:000001">
    <property type="entry name" value="Two-component sensor histidine kinase"/>
    <property type="match status" value="1"/>
</dbReference>
<evidence type="ECO:0000313" key="16">
    <source>
        <dbReference type="Proteomes" id="UP001290462"/>
    </source>
</evidence>
<comment type="caution">
    <text evidence="15">The sequence shown here is derived from an EMBL/GenBank/DDBJ whole genome shotgun (WGS) entry which is preliminary data.</text>
</comment>
<evidence type="ECO:0000256" key="3">
    <source>
        <dbReference type="ARBA" id="ARBA00012438"/>
    </source>
</evidence>
<feature type="transmembrane region" description="Helical" evidence="12">
    <location>
        <begin position="24"/>
        <end position="47"/>
    </location>
</feature>
<evidence type="ECO:0000256" key="8">
    <source>
        <dbReference type="ARBA" id="ARBA00022777"/>
    </source>
</evidence>
<keyword evidence="6" id="KW-0808">Transferase</keyword>
<dbReference type="PROSITE" id="PS50109">
    <property type="entry name" value="HIS_KIN"/>
    <property type="match status" value="1"/>
</dbReference>
<evidence type="ECO:0000256" key="9">
    <source>
        <dbReference type="ARBA" id="ARBA00022989"/>
    </source>
</evidence>
<dbReference type="GO" id="GO:0000155">
    <property type="term" value="F:phosphorelay sensor kinase activity"/>
    <property type="evidence" value="ECO:0007669"/>
    <property type="project" value="InterPro"/>
</dbReference>
<keyword evidence="5" id="KW-0597">Phosphoprotein</keyword>
<evidence type="ECO:0000256" key="2">
    <source>
        <dbReference type="ARBA" id="ARBA00004141"/>
    </source>
</evidence>
<dbReference type="PRINTS" id="PR00344">
    <property type="entry name" value="BCTRLSENSOR"/>
</dbReference>
<sequence length="504" mass="57492">MIKTTKEREKEIGVRRRVSLKWKWTIGASMAIFFTYTLFSVAIYLGFTQMMISQENSNVNDIMSGVAAKLKVGSSNLTKETVKNSLTPNYYEIDSTVDNRFLMTEGLDTTADALFSKINEIGIVVAVFDPSGSKLYESRPSHVTFEKKPKPEIKEIKINGARGLSGVTPIMSSQNQNIIGYVQVTNNLTRYHEMSNTVLLAMLLMGFLALVVSGVLGYLLAINFLRPIKQMTQTMNDVRKDTQSDSRMIVPDSNDELSHLTELFNDMLDKMQKYIEQQKQFVEDVSHELRTPVAIMEGHLKLLDRWGKEDPEILEESLTASLQEIERMKSLVQEMLDLSRAEQVDIHYKHELTDVKNIINQVFNNFSMIHPDFVFNLDDDLAGNVMVQIYRNHFEQILIILLDNAVKYSTNRKEIHISVAEDLYDIQIAIQDFGEGIAPEDLQKIFNRFYRIDKARSREKGGNGLGLAIAKELLDGYQGNITVESVLDFGTIFRIRLPIYREGK</sequence>
<dbReference type="Proteomes" id="UP001290462">
    <property type="component" value="Unassembled WGS sequence"/>
</dbReference>
<comment type="catalytic activity">
    <reaction evidence="1">
        <text>ATP + protein L-histidine = ADP + protein N-phospho-L-histidine.</text>
        <dbReference type="EC" id="2.7.13.3"/>
    </reaction>
</comment>
<name>A0AAW9JXS8_CARML</name>
<dbReference type="InterPro" id="IPR004358">
    <property type="entry name" value="Sig_transdc_His_kin-like_C"/>
</dbReference>
<keyword evidence="11 12" id="KW-0472">Membrane</keyword>
<evidence type="ECO:0000259" key="14">
    <source>
        <dbReference type="PROSITE" id="PS50885"/>
    </source>
</evidence>
<feature type="domain" description="Histidine kinase" evidence="13">
    <location>
        <begin position="284"/>
        <end position="501"/>
    </location>
</feature>
<dbReference type="InterPro" id="IPR005467">
    <property type="entry name" value="His_kinase_dom"/>
</dbReference>
<evidence type="ECO:0000256" key="7">
    <source>
        <dbReference type="ARBA" id="ARBA00022692"/>
    </source>
</evidence>
<dbReference type="SMART" id="SM00304">
    <property type="entry name" value="HAMP"/>
    <property type="match status" value="1"/>
</dbReference>
<dbReference type="SUPFAM" id="SSF55874">
    <property type="entry name" value="ATPase domain of HSP90 chaperone/DNA topoisomerase II/histidine kinase"/>
    <property type="match status" value="1"/>
</dbReference>
<dbReference type="RefSeq" id="WP_322808736.1">
    <property type="nucleotide sequence ID" value="NZ_JAVBVO010000003.1"/>
</dbReference>
<reference evidence="15" key="1">
    <citation type="submission" date="2023-08" db="EMBL/GenBank/DDBJ databases">
        <title>Genomic characterization of piscicolin 126 produced by Carnobacterium maltaromaticum CM22 strain isolated from salmon (Salmo salar).</title>
        <authorList>
            <person name="Gonzalez-Gragera E."/>
            <person name="Garcia-Lopez J.D."/>
            <person name="Teso-Perez C."/>
            <person name="Gimenez-Hernandez I."/>
            <person name="Peralta-Sanchez J.M."/>
            <person name="Valdivia E."/>
            <person name="Montalban-Lopez M."/>
            <person name="Martin-Platero A.M."/>
            <person name="Banos A."/>
            <person name="Martinez-Bueno M."/>
        </authorList>
    </citation>
    <scope>NUCLEOTIDE SEQUENCE</scope>
    <source>
        <strain evidence="15">CM22</strain>
    </source>
</reference>
<evidence type="ECO:0000256" key="4">
    <source>
        <dbReference type="ARBA" id="ARBA00015735"/>
    </source>
</evidence>
<proteinExistence type="predicted"/>
<dbReference type="InterPro" id="IPR036890">
    <property type="entry name" value="HATPase_C_sf"/>
</dbReference>
<dbReference type="InterPro" id="IPR003660">
    <property type="entry name" value="HAMP_dom"/>
</dbReference>
<dbReference type="PANTHER" id="PTHR45528">
    <property type="entry name" value="SENSOR HISTIDINE KINASE CPXA"/>
    <property type="match status" value="1"/>
</dbReference>
<keyword evidence="7 12" id="KW-0812">Transmembrane</keyword>
<dbReference type="Gene3D" id="3.30.565.10">
    <property type="entry name" value="Histidine kinase-like ATPase, C-terminal domain"/>
    <property type="match status" value="1"/>
</dbReference>
<dbReference type="InterPro" id="IPR041610">
    <property type="entry name" value="ArlS_N"/>
</dbReference>
<comment type="subcellular location">
    <subcellularLocation>
        <location evidence="2">Membrane</location>
        <topology evidence="2">Multi-pass membrane protein</topology>
    </subcellularLocation>
</comment>
<protein>
    <recommendedName>
        <fullName evidence="4">Signal transduction histidine-protein kinase ArlS</fullName>
        <ecNumber evidence="3">2.7.13.3</ecNumber>
    </recommendedName>
</protein>
<dbReference type="Gene3D" id="1.10.287.130">
    <property type="match status" value="1"/>
</dbReference>
<dbReference type="InterPro" id="IPR050398">
    <property type="entry name" value="HssS/ArlS-like"/>
</dbReference>
<dbReference type="PROSITE" id="PS50885">
    <property type="entry name" value="HAMP"/>
    <property type="match status" value="1"/>
</dbReference>
<evidence type="ECO:0000256" key="5">
    <source>
        <dbReference type="ARBA" id="ARBA00022553"/>
    </source>
</evidence>
<keyword evidence="10" id="KW-0902">Two-component regulatory system</keyword>
<dbReference type="CDD" id="cd06225">
    <property type="entry name" value="HAMP"/>
    <property type="match status" value="1"/>
</dbReference>
<dbReference type="AlphaFoldDB" id="A0AAW9JXS8"/>
<dbReference type="Pfam" id="PF18719">
    <property type="entry name" value="ArlS_N"/>
    <property type="match status" value="1"/>
</dbReference>
<dbReference type="Pfam" id="PF00672">
    <property type="entry name" value="HAMP"/>
    <property type="match status" value="1"/>
</dbReference>
<feature type="domain" description="HAMP" evidence="14">
    <location>
        <begin position="222"/>
        <end position="276"/>
    </location>
</feature>
<dbReference type="EMBL" id="JAVBVO010000003">
    <property type="protein sequence ID" value="MDZ5758321.1"/>
    <property type="molecule type" value="Genomic_DNA"/>
</dbReference>
<keyword evidence="9 12" id="KW-1133">Transmembrane helix</keyword>
<gene>
    <name evidence="15" type="ORF">RAK27_06565</name>
</gene>
<evidence type="ECO:0000313" key="15">
    <source>
        <dbReference type="EMBL" id="MDZ5758321.1"/>
    </source>
</evidence>
<dbReference type="EC" id="2.7.13.3" evidence="3"/>
<dbReference type="GO" id="GO:0016020">
    <property type="term" value="C:membrane"/>
    <property type="evidence" value="ECO:0007669"/>
    <property type="project" value="UniProtKB-SubCell"/>
</dbReference>